<proteinExistence type="predicted"/>
<name>A0A401Z9L3_9CHLR</name>
<dbReference type="EMBL" id="BIFQ01000001">
    <property type="protein sequence ID" value="GCE03486.1"/>
    <property type="molecule type" value="Genomic_DNA"/>
</dbReference>
<dbReference type="Proteomes" id="UP000287224">
    <property type="component" value="Unassembled WGS sequence"/>
</dbReference>
<organism evidence="2 3">
    <name type="scientific">Dictyobacter aurantiacus</name>
    <dbReference type="NCBI Taxonomy" id="1936993"/>
    <lineage>
        <taxon>Bacteria</taxon>
        <taxon>Bacillati</taxon>
        <taxon>Chloroflexota</taxon>
        <taxon>Ktedonobacteria</taxon>
        <taxon>Ktedonobacterales</taxon>
        <taxon>Dictyobacteraceae</taxon>
        <taxon>Dictyobacter</taxon>
    </lineage>
</organism>
<evidence type="ECO:0000256" key="1">
    <source>
        <dbReference type="SAM" id="Phobius"/>
    </source>
</evidence>
<keyword evidence="1" id="KW-1133">Transmembrane helix</keyword>
<accession>A0A401Z9L3</accession>
<feature type="transmembrane region" description="Helical" evidence="1">
    <location>
        <begin position="191"/>
        <end position="210"/>
    </location>
</feature>
<gene>
    <name evidence="2" type="ORF">KDAU_08150</name>
</gene>
<protein>
    <submittedName>
        <fullName evidence="2">Uncharacterized protein</fullName>
    </submittedName>
</protein>
<dbReference type="AlphaFoldDB" id="A0A401Z9L3"/>
<reference evidence="3" key="1">
    <citation type="submission" date="2018-12" db="EMBL/GenBank/DDBJ databases">
        <title>Tengunoibacter tsumagoiensis gen. nov., sp. nov., Dictyobacter kobayashii sp. nov., D. alpinus sp. nov., and D. joshuensis sp. nov. and description of Dictyobacteraceae fam. nov. within the order Ktedonobacterales isolated from Tengu-no-mugimeshi.</title>
        <authorList>
            <person name="Wang C.M."/>
            <person name="Zheng Y."/>
            <person name="Sakai Y."/>
            <person name="Toyoda A."/>
            <person name="Minakuchi Y."/>
            <person name="Abe K."/>
            <person name="Yokota A."/>
            <person name="Yabe S."/>
        </authorList>
    </citation>
    <scope>NUCLEOTIDE SEQUENCE [LARGE SCALE GENOMIC DNA]</scope>
    <source>
        <strain evidence="3">S-27</strain>
    </source>
</reference>
<comment type="caution">
    <text evidence="2">The sequence shown here is derived from an EMBL/GenBank/DDBJ whole genome shotgun (WGS) entry which is preliminary data.</text>
</comment>
<evidence type="ECO:0000313" key="2">
    <source>
        <dbReference type="EMBL" id="GCE03486.1"/>
    </source>
</evidence>
<keyword evidence="1" id="KW-0812">Transmembrane</keyword>
<evidence type="ECO:0000313" key="3">
    <source>
        <dbReference type="Proteomes" id="UP000287224"/>
    </source>
</evidence>
<sequence>MAQQRETELQPYETTLDVTLPDPFATSRSWTSEDALMAAENGKRDKLPWYFPRIRPAIAGVVMHIESKEEIFNDPDIFASLAMLLVEFLWILVNIQQERENDRVVVTTVRIQTFDGQLRDARLRGNMRGADMALGDQVLLWGIKRRGVLLVRRGFNRTSQGVISTNAAGLLLPVLITAVGLAVLVILVPSWFPVITQIFTTFFNMYTFIFQHHTH</sequence>
<feature type="transmembrane region" description="Helical" evidence="1">
    <location>
        <begin position="162"/>
        <end position="185"/>
    </location>
</feature>
<keyword evidence="3" id="KW-1185">Reference proteome</keyword>
<keyword evidence="1" id="KW-0472">Membrane</keyword>